<gene>
    <name evidence="2" type="ORF">GMOD_00002217</name>
</gene>
<keyword evidence="3" id="KW-1185">Reference proteome</keyword>
<organism evidence="2 3">
    <name type="scientific">Pyrenophora seminiperda CCB06</name>
    <dbReference type="NCBI Taxonomy" id="1302712"/>
    <lineage>
        <taxon>Eukaryota</taxon>
        <taxon>Fungi</taxon>
        <taxon>Dikarya</taxon>
        <taxon>Ascomycota</taxon>
        <taxon>Pezizomycotina</taxon>
        <taxon>Dothideomycetes</taxon>
        <taxon>Pleosporomycetidae</taxon>
        <taxon>Pleosporales</taxon>
        <taxon>Pleosporineae</taxon>
        <taxon>Pleosporaceae</taxon>
        <taxon>Pyrenophora</taxon>
    </lineage>
</organism>
<feature type="domain" description="Glycoside hydrolase 131 catalytic N-terminal" evidence="1">
    <location>
        <begin position="57"/>
        <end position="338"/>
    </location>
</feature>
<reference evidence="2 3" key="1">
    <citation type="journal article" date="2014" name="PLoS ONE">
        <title>De novo Genome Assembly of the Fungal Plant Pathogen Pyrenophora semeniperda.</title>
        <authorList>
            <person name="Soliai M.M."/>
            <person name="Meyer S.E."/>
            <person name="Udall J.A."/>
            <person name="Elzinga D.E."/>
            <person name="Hermansen R.A."/>
            <person name="Bodily P.M."/>
            <person name="Hart A.A."/>
            <person name="Coleman C.E."/>
        </authorList>
    </citation>
    <scope>NUCLEOTIDE SEQUENCE [LARGE SCALE GENOMIC DNA]</scope>
    <source>
        <strain evidence="2 3">CCB06</strain>
        <tissue evidence="2">Mycelium</tissue>
    </source>
</reference>
<dbReference type="OrthoDB" id="5283326at2759"/>
<dbReference type="PANTHER" id="PTHR34612:SF4">
    <property type="entry name" value="GLYCOSIDE HYDROLASE 131 CATALYTIC N-TERMINAL DOMAIN-CONTAINING PROTEIN"/>
    <property type="match status" value="1"/>
</dbReference>
<evidence type="ECO:0000313" key="3">
    <source>
        <dbReference type="Proteomes" id="UP000265663"/>
    </source>
</evidence>
<evidence type="ECO:0000313" key="2">
    <source>
        <dbReference type="EMBL" id="RMZ66844.1"/>
    </source>
</evidence>
<dbReference type="InterPro" id="IPR041524">
    <property type="entry name" value="GH131_N"/>
</dbReference>
<dbReference type="PANTHER" id="PTHR34612">
    <property type="entry name" value="GH131_N DOMAIN-CONTAINING PROTEIN"/>
    <property type="match status" value="1"/>
</dbReference>
<sequence>MIKHSTTLPFTLDVSSFFSCTMHLSTLLLNAGLATAASLQGHLHARAAQKSNVKCPIIFDGRVPTNATLATFDNAAASPFNTGFVKGENRTWSSILLLPESCTPSRFDVPKATKPFEVTIDDGSLFRSGEKLQLGFRRAGLLLKDDKNDAGADQSDKGIVTFHWSIKQDAQRPLNLSHEYMNVWHEKADYSGNQFMFVGGVILSGDGGTGIDTKEEREMWKIQNIKNEVVFKTKMLFGKWQNFAVQLDYAKKCAESFADFSVSLSTMKVFYSDGTDQLRAVTGATPNNNTGGGQLQLGILKKPTETKTAVFDGFQEPIKLRGEGQIYGGLFVEDSTNGCVSL</sequence>
<proteinExistence type="predicted"/>
<protein>
    <submittedName>
        <fullName evidence="2">Endoglucanase c</fullName>
    </submittedName>
</protein>
<dbReference type="EMBL" id="KE747809">
    <property type="protein sequence ID" value="RMZ66844.1"/>
    <property type="molecule type" value="Genomic_DNA"/>
</dbReference>
<dbReference type="Proteomes" id="UP000265663">
    <property type="component" value="Unassembled WGS sequence"/>
</dbReference>
<dbReference type="Pfam" id="PF18271">
    <property type="entry name" value="GH131_N"/>
    <property type="match status" value="1"/>
</dbReference>
<dbReference type="AlphaFoldDB" id="A0A3M7LXA5"/>
<dbReference type="Gene3D" id="2.60.120.1160">
    <property type="match status" value="1"/>
</dbReference>
<evidence type="ECO:0000259" key="1">
    <source>
        <dbReference type="Pfam" id="PF18271"/>
    </source>
</evidence>
<name>A0A3M7LXA5_9PLEO</name>
<accession>A0A3M7LXA5</accession>